<accession>A0A4C1UVZ0</accession>
<dbReference type="AlphaFoldDB" id="A0A4C1UVZ0"/>
<feature type="region of interest" description="Disordered" evidence="1">
    <location>
        <begin position="83"/>
        <end position="103"/>
    </location>
</feature>
<name>A0A4C1UVZ0_EUMVA</name>
<reference evidence="2 3" key="1">
    <citation type="journal article" date="2019" name="Commun. Biol.">
        <title>The bagworm genome reveals a unique fibroin gene that provides high tensile strength.</title>
        <authorList>
            <person name="Kono N."/>
            <person name="Nakamura H."/>
            <person name="Ohtoshi R."/>
            <person name="Tomita M."/>
            <person name="Numata K."/>
            <person name="Arakawa K."/>
        </authorList>
    </citation>
    <scope>NUCLEOTIDE SEQUENCE [LARGE SCALE GENOMIC DNA]</scope>
</reference>
<evidence type="ECO:0000313" key="2">
    <source>
        <dbReference type="EMBL" id="GBP30187.1"/>
    </source>
</evidence>
<proteinExistence type="predicted"/>
<gene>
    <name evidence="2" type="ORF">EVAR_94495_1</name>
</gene>
<keyword evidence="3" id="KW-1185">Reference proteome</keyword>
<sequence>MCENVTHKEGETALRAQTCYTVIPREGCFILVEISRFGETSLHEKFSNRSDEPKSHKICSCRYAAVNVTQVTDAYCVSLAPEAGRGRSGEPSNGLQETCWACD</sequence>
<organism evidence="2 3">
    <name type="scientific">Eumeta variegata</name>
    <name type="common">Bagworm moth</name>
    <name type="synonym">Eumeta japonica</name>
    <dbReference type="NCBI Taxonomy" id="151549"/>
    <lineage>
        <taxon>Eukaryota</taxon>
        <taxon>Metazoa</taxon>
        <taxon>Ecdysozoa</taxon>
        <taxon>Arthropoda</taxon>
        <taxon>Hexapoda</taxon>
        <taxon>Insecta</taxon>
        <taxon>Pterygota</taxon>
        <taxon>Neoptera</taxon>
        <taxon>Endopterygota</taxon>
        <taxon>Lepidoptera</taxon>
        <taxon>Glossata</taxon>
        <taxon>Ditrysia</taxon>
        <taxon>Tineoidea</taxon>
        <taxon>Psychidae</taxon>
        <taxon>Oiketicinae</taxon>
        <taxon>Eumeta</taxon>
    </lineage>
</organism>
<protein>
    <submittedName>
        <fullName evidence="2">Uncharacterized protein</fullName>
    </submittedName>
</protein>
<evidence type="ECO:0000256" key="1">
    <source>
        <dbReference type="SAM" id="MobiDB-lite"/>
    </source>
</evidence>
<dbReference type="EMBL" id="BGZK01000230">
    <property type="protein sequence ID" value="GBP30187.1"/>
    <property type="molecule type" value="Genomic_DNA"/>
</dbReference>
<dbReference type="Proteomes" id="UP000299102">
    <property type="component" value="Unassembled WGS sequence"/>
</dbReference>
<comment type="caution">
    <text evidence="2">The sequence shown here is derived from an EMBL/GenBank/DDBJ whole genome shotgun (WGS) entry which is preliminary data.</text>
</comment>
<evidence type="ECO:0000313" key="3">
    <source>
        <dbReference type="Proteomes" id="UP000299102"/>
    </source>
</evidence>